<feature type="transmembrane region" description="Helical" evidence="6">
    <location>
        <begin position="269"/>
        <end position="291"/>
    </location>
</feature>
<feature type="transmembrane region" description="Helical" evidence="6">
    <location>
        <begin position="357"/>
        <end position="378"/>
    </location>
</feature>
<dbReference type="InterPro" id="IPR013057">
    <property type="entry name" value="AA_transpt_TM"/>
</dbReference>
<name>A0A427XKZ0_9TREE</name>
<evidence type="ECO:0000256" key="5">
    <source>
        <dbReference type="ARBA" id="ARBA00023136"/>
    </source>
</evidence>
<keyword evidence="4 6" id="KW-1133">Transmembrane helix</keyword>
<comment type="similarity">
    <text evidence="2">Belongs to the amino acid/polyamine transporter 2 family.</text>
</comment>
<comment type="caution">
    <text evidence="8">The sequence shown here is derived from an EMBL/GenBank/DDBJ whole genome shotgun (WGS) entry which is preliminary data.</text>
</comment>
<evidence type="ECO:0000259" key="7">
    <source>
        <dbReference type="Pfam" id="PF01490"/>
    </source>
</evidence>
<sequence length="472" mass="50144">MSEESSSAYVHEKKAGHTIEVLPVDDTVHDEVFGDIEGKNVPNYRNVGWIGTAGLMMKSMIGLGVLSIPAVFDVLGLIPGVICLIAIATMTTWSNYVVGQFKLAHPDMYMIDDAGSIMFGKAGREALAVCYILFQTFCAGSGMLSISISLNAISEHAICTAGFVVVALLIVLCVASVRTLHKLSPLAWIGLVSIITAILIVTIAVSLQDRPAAAPQNGLPFTSDYKLFGSPSFAQAASALSSLVFAYAGTPSFFGLVSEMRDPRKYTRALIVCNSVVTCAYVVIGVVVYYYCGSYVSSPALGSAGPLLKKIAYGIALPGLIMSSTLLTHLPAKYIFVRALRGSKHLVANTWQHWASWLGAVAGCGIFSYIIASAIPVFGPLVSLVGALLGTLMCMQPMGCMWLYDNYSRGKEAPTVMWRLKVVWAVFIIVMGSFLMVAGTYGAVLDIQSAMSVGGTTTPWGCADNSGTVKSS</sequence>
<evidence type="ECO:0000256" key="4">
    <source>
        <dbReference type="ARBA" id="ARBA00022989"/>
    </source>
</evidence>
<dbReference type="Gene3D" id="1.20.1740.10">
    <property type="entry name" value="Amino acid/polyamine transporter I"/>
    <property type="match status" value="1"/>
</dbReference>
<dbReference type="Pfam" id="PF01490">
    <property type="entry name" value="Aa_trans"/>
    <property type="match status" value="1"/>
</dbReference>
<dbReference type="OrthoDB" id="40134at2759"/>
<proteinExistence type="inferred from homology"/>
<keyword evidence="3 6" id="KW-0812">Transmembrane</keyword>
<evidence type="ECO:0000313" key="9">
    <source>
        <dbReference type="Proteomes" id="UP000279236"/>
    </source>
</evidence>
<comment type="subcellular location">
    <subcellularLocation>
        <location evidence="1">Membrane</location>
        <topology evidence="1">Multi-pass membrane protein</topology>
    </subcellularLocation>
</comment>
<dbReference type="Proteomes" id="UP000279236">
    <property type="component" value="Unassembled WGS sequence"/>
</dbReference>
<dbReference type="AlphaFoldDB" id="A0A427XKZ0"/>
<dbReference type="GO" id="GO:0015179">
    <property type="term" value="F:L-amino acid transmembrane transporter activity"/>
    <property type="evidence" value="ECO:0007669"/>
    <property type="project" value="TreeGrafter"/>
</dbReference>
<dbReference type="EMBL" id="RSCE01000010">
    <property type="protein sequence ID" value="RSH79536.1"/>
    <property type="molecule type" value="Genomic_DNA"/>
</dbReference>
<feature type="transmembrane region" description="Helical" evidence="6">
    <location>
        <begin position="424"/>
        <end position="444"/>
    </location>
</feature>
<evidence type="ECO:0000256" key="3">
    <source>
        <dbReference type="ARBA" id="ARBA00022692"/>
    </source>
</evidence>
<feature type="transmembrane region" description="Helical" evidence="6">
    <location>
        <begin position="153"/>
        <end position="174"/>
    </location>
</feature>
<feature type="domain" description="Amino acid transporter transmembrane" evidence="7">
    <location>
        <begin position="47"/>
        <end position="444"/>
    </location>
</feature>
<feature type="transmembrane region" description="Helical" evidence="6">
    <location>
        <begin position="233"/>
        <end position="257"/>
    </location>
</feature>
<keyword evidence="9" id="KW-1185">Reference proteome</keyword>
<feature type="transmembrane region" description="Helical" evidence="6">
    <location>
        <begin position="74"/>
        <end position="98"/>
    </location>
</feature>
<dbReference type="GeneID" id="39586131"/>
<evidence type="ECO:0000256" key="1">
    <source>
        <dbReference type="ARBA" id="ARBA00004141"/>
    </source>
</evidence>
<evidence type="ECO:0000313" key="8">
    <source>
        <dbReference type="EMBL" id="RSH79536.1"/>
    </source>
</evidence>
<dbReference type="STRING" id="105984.A0A427XKZ0"/>
<dbReference type="RefSeq" id="XP_028474683.1">
    <property type="nucleotide sequence ID" value="XM_028617376.1"/>
</dbReference>
<evidence type="ECO:0000256" key="2">
    <source>
        <dbReference type="ARBA" id="ARBA00008066"/>
    </source>
</evidence>
<keyword evidence="5 6" id="KW-0472">Membrane</keyword>
<feature type="transmembrane region" description="Helical" evidence="6">
    <location>
        <begin position="311"/>
        <end position="336"/>
    </location>
</feature>
<evidence type="ECO:0000256" key="6">
    <source>
        <dbReference type="SAM" id="Phobius"/>
    </source>
</evidence>
<gene>
    <name evidence="8" type="ORF">EHS24_001588</name>
</gene>
<organism evidence="8 9">
    <name type="scientific">Apiotrichum porosum</name>
    <dbReference type="NCBI Taxonomy" id="105984"/>
    <lineage>
        <taxon>Eukaryota</taxon>
        <taxon>Fungi</taxon>
        <taxon>Dikarya</taxon>
        <taxon>Basidiomycota</taxon>
        <taxon>Agaricomycotina</taxon>
        <taxon>Tremellomycetes</taxon>
        <taxon>Trichosporonales</taxon>
        <taxon>Trichosporonaceae</taxon>
        <taxon>Apiotrichum</taxon>
    </lineage>
</organism>
<dbReference type="PANTHER" id="PTHR22950">
    <property type="entry name" value="AMINO ACID TRANSPORTER"/>
    <property type="match status" value="1"/>
</dbReference>
<feature type="transmembrane region" description="Helical" evidence="6">
    <location>
        <begin position="384"/>
        <end position="404"/>
    </location>
</feature>
<accession>A0A427XKZ0</accession>
<dbReference type="GO" id="GO:0016020">
    <property type="term" value="C:membrane"/>
    <property type="evidence" value="ECO:0007669"/>
    <property type="project" value="UniProtKB-SubCell"/>
</dbReference>
<protein>
    <recommendedName>
        <fullName evidence="7">Amino acid transporter transmembrane domain-containing protein</fullName>
    </recommendedName>
</protein>
<dbReference type="PANTHER" id="PTHR22950:SF683">
    <property type="entry name" value="AMINO ACID TRANSPORTER (EUROFUNG)"/>
    <property type="match status" value="1"/>
</dbReference>
<feature type="transmembrane region" description="Helical" evidence="6">
    <location>
        <begin position="47"/>
        <end position="68"/>
    </location>
</feature>
<dbReference type="FunFam" id="1.20.1740.10:FF:000039">
    <property type="entry name" value="Neutral amino acid transporter (Eurofung)"/>
    <property type="match status" value="1"/>
</dbReference>
<reference evidence="8 9" key="1">
    <citation type="submission" date="2018-11" db="EMBL/GenBank/DDBJ databases">
        <title>Genome sequence of Apiotrichum porosum DSM 27194.</title>
        <authorList>
            <person name="Aliyu H."/>
            <person name="Gorte O."/>
            <person name="Ochsenreither K."/>
        </authorList>
    </citation>
    <scope>NUCLEOTIDE SEQUENCE [LARGE SCALE GENOMIC DNA]</scope>
    <source>
        <strain evidence="8 9">DSM 27194</strain>
    </source>
</reference>
<feature type="transmembrane region" description="Helical" evidence="6">
    <location>
        <begin position="186"/>
        <end position="207"/>
    </location>
</feature>
<feature type="transmembrane region" description="Helical" evidence="6">
    <location>
        <begin position="126"/>
        <end position="147"/>
    </location>
</feature>